<keyword evidence="4" id="KW-0949">S-adenosyl-L-methionine</keyword>
<dbReference type="SFLD" id="SFLDF00413">
    <property type="entry name" value="CDK5RAP1"/>
    <property type="match status" value="1"/>
</dbReference>
<dbReference type="AlphaFoldDB" id="A0A5J4YSE2"/>
<comment type="caution">
    <text evidence="11">The sequence shown here is derived from an EMBL/GenBank/DDBJ whole genome shotgun (WGS) entry which is preliminary data.</text>
</comment>
<proteinExistence type="inferred from homology"/>
<dbReference type="PROSITE" id="PS51449">
    <property type="entry name" value="MTTASE_N"/>
    <property type="match status" value="1"/>
</dbReference>
<evidence type="ECO:0000259" key="9">
    <source>
        <dbReference type="PROSITE" id="PS51449"/>
    </source>
</evidence>
<dbReference type="Gene3D" id="3.40.50.12160">
    <property type="entry name" value="Methylthiotransferase, N-terminal domain"/>
    <property type="match status" value="1"/>
</dbReference>
<dbReference type="Pfam" id="PF00919">
    <property type="entry name" value="UPF0004"/>
    <property type="match status" value="1"/>
</dbReference>
<dbReference type="Pfam" id="PF01938">
    <property type="entry name" value="TRAM"/>
    <property type="match status" value="1"/>
</dbReference>
<dbReference type="OrthoDB" id="190098at2759"/>
<protein>
    <submittedName>
        <fullName evidence="11">CDK5 regulatory subunit-associated protein 1</fullName>
    </submittedName>
</protein>
<evidence type="ECO:0000313" key="12">
    <source>
        <dbReference type="Proteomes" id="UP000324585"/>
    </source>
</evidence>
<gene>
    <name evidence="11" type="ORF">FVE85_4294</name>
</gene>
<keyword evidence="3" id="KW-0004">4Fe-4S</keyword>
<evidence type="ECO:0000256" key="5">
    <source>
        <dbReference type="ARBA" id="ARBA00022723"/>
    </source>
</evidence>
<evidence type="ECO:0000313" key="11">
    <source>
        <dbReference type="EMBL" id="KAA8494319.1"/>
    </source>
</evidence>
<dbReference type="InterPro" id="IPR007197">
    <property type="entry name" value="rSAM"/>
</dbReference>
<dbReference type="SFLD" id="SFLDS00029">
    <property type="entry name" value="Radical_SAM"/>
    <property type="match status" value="1"/>
</dbReference>
<evidence type="ECO:0000256" key="3">
    <source>
        <dbReference type="ARBA" id="ARBA00022485"/>
    </source>
</evidence>
<dbReference type="InterPro" id="IPR020612">
    <property type="entry name" value="Methylthiotransferase_CS"/>
</dbReference>
<dbReference type="Gene3D" id="3.80.30.20">
    <property type="entry name" value="tm_1862 like domain"/>
    <property type="match status" value="1"/>
</dbReference>
<dbReference type="PROSITE" id="PS51918">
    <property type="entry name" value="RADICAL_SAM"/>
    <property type="match status" value="1"/>
</dbReference>
<keyword evidence="7" id="KW-0411">Iron-sulfur</keyword>
<comment type="similarity">
    <text evidence="2">Belongs to the methylthiotransferase family. MiaB subfamily.</text>
</comment>
<dbReference type="Proteomes" id="UP000324585">
    <property type="component" value="Unassembled WGS sequence"/>
</dbReference>
<comment type="cofactor">
    <cofactor evidence="1">
        <name>[4Fe-4S] cluster</name>
        <dbReference type="ChEBI" id="CHEBI:49883"/>
    </cofactor>
</comment>
<dbReference type="InterPro" id="IPR058240">
    <property type="entry name" value="rSAM_sf"/>
</dbReference>
<dbReference type="SUPFAM" id="SSF102114">
    <property type="entry name" value="Radical SAM enzymes"/>
    <property type="match status" value="1"/>
</dbReference>
<reference evidence="12" key="1">
    <citation type="journal article" date="2019" name="Nat. Commun.">
        <title>Expansion of phycobilisome linker gene families in mesophilic red algae.</title>
        <authorList>
            <person name="Lee J."/>
            <person name="Kim D."/>
            <person name="Bhattacharya D."/>
            <person name="Yoon H.S."/>
        </authorList>
    </citation>
    <scope>NUCLEOTIDE SEQUENCE [LARGE SCALE GENOMIC DNA]</scope>
    <source>
        <strain evidence="12">CCMP 1328</strain>
    </source>
</reference>
<name>A0A5J4YSE2_PORPP</name>
<evidence type="ECO:0000256" key="6">
    <source>
        <dbReference type="ARBA" id="ARBA00023004"/>
    </source>
</evidence>
<evidence type="ECO:0000256" key="1">
    <source>
        <dbReference type="ARBA" id="ARBA00001966"/>
    </source>
</evidence>
<keyword evidence="5" id="KW-0479">Metal-binding</keyword>
<dbReference type="CDD" id="cd01335">
    <property type="entry name" value="Radical_SAM"/>
    <property type="match status" value="1"/>
</dbReference>
<evidence type="ECO:0000259" key="10">
    <source>
        <dbReference type="PROSITE" id="PS51918"/>
    </source>
</evidence>
<keyword evidence="12" id="KW-1185">Reference proteome</keyword>
<dbReference type="PROSITE" id="PS01278">
    <property type="entry name" value="MTTASE_RADICAL"/>
    <property type="match status" value="1"/>
</dbReference>
<dbReference type="NCBIfam" id="TIGR00089">
    <property type="entry name" value="MiaB/RimO family radical SAM methylthiotransferase"/>
    <property type="match status" value="1"/>
</dbReference>
<organism evidence="11 12">
    <name type="scientific">Porphyridium purpureum</name>
    <name type="common">Red alga</name>
    <name type="synonym">Porphyridium cruentum</name>
    <dbReference type="NCBI Taxonomy" id="35688"/>
    <lineage>
        <taxon>Eukaryota</taxon>
        <taxon>Rhodophyta</taxon>
        <taxon>Bangiophyceae</taxon>
        <taxon>Porphyridiales</taxon>
        <taxon>Porphyridiaceae</taxon>
        <taxon>Porphyridium</taxon>
    </lineage>
</organism>
<dbReference type="EMBL" id="VRMN01000005">
    <property type="protein sequence ID" value="KAA8494319.1"/>
    <property type="molecule type" value="Genomic_DNA"/>
</dbReference>
<dbReference type="GO" id="GO:0005739">
    <property type="term" value="C:mitochondrion"/>
    <property type="evidence" value="ECO:0007669"/>
    <property type="project" value="TreeGrafter"/>
</dbReference>
<sequence>MLAEVEDQVSSTPGRVYIETYGCQQNVNDSEIVLGILQAHGHQHCAVLEEADVVLLNTCSIREQAEDRVWQRLHTIEHTFKKRREHDRASVKPIVAVLGCMAERLKSRLLEDKKLVDVVAGPDAYRDLPFLINSRKVSGMSSMNVQLSLDETYADIAPVRIGGSGVSAFVSIQRGCNNMCSFCVVPFTRGRERSRPVSSILDEVRVLVDHGYKEVTLLGQNVNSYADRSVPADSHSPRKTSAGFTPIWKERFEGALRFADLLDAVARAAPDMRIRFTSPHPQWFPDELLHVIAAHANICNALHLPAQSGSSSVLHRMRRGYTREAYDDLLARARALIPGLFVSTDLIAGFCGETDEEHQQTVDLVQRSSFDKAFMFHYSLREKTHAHRHYQDDVPSDVKLARLNEIIRSFQVSLDAKLQQYIGTEHTLLVHGRSEKDPALLHGLTDGGRLVVFPQPGHVQAGQYVRVRVTGRKGSLVGEALESINEVAERAFV</sequence>
<dbReference type="SMART" id="SM00729">
    <property type="entry name" value="Elp3"/>
    <property type="match status" value="1"/>
</dbReference>
<feature type="domain" description="Radical SAM core" evidence="10">
    <location>
        <begin position="162"/>
        <end position="417"/>
    </location>
</feature>
<feature type="domain" description="TRAM" evidence="8">
    <location>
        <begin position="419"/>
        <end position="482"/>
    </location>
</feature>
<dbReference type="PANTHER" id="PTHR43020:SF2">
    <property type="entry name" value="MITOCHONDRIAL TRNA METHYLTHIOTRANSFERASE CDK5RAP1"/>
    <property type="match status" value="1"/>
</dbReference>
<evidence type="ECO:0000256" key="2">
    <source>
        <dbReference type="ARBA" id="ARBA00009815"/>
    </source>
</evidence>
<feature type="domain" description="MTTase N-terminal" evidence="9">
    <location>
        <begin position="14"/>
        <end position="137"/>
    </location>
</feature>
<dbReference type="GO" id="GO:0046872">
    <property type="term" value="F:metal ion binding"/>
    <property type="evidence" value="ECO:0007669"/>
    <property type="project" value="UniProtKB-KW"/>
</dbReference>
<dbReference type="InterPro" id="IPR006463">
    <property type="entry name" value="MiaB_methiolase"/>
</dbReference>
<dbReference type="SFLD" id="SFLDG01061">
    <property type="entry name" value="methylthiotransferase"/>
    <property type="match status" value="1"/>
</dbReference>
<dbReference type="InterPro" id="IPR002792">
    <property type="entry name" value="TRAM_dom"/>
</dbReference>
<dbReference type="GO" id="GO:0051539">
    <property type="term" value="F:4 iron, 4 sulfur cluster binding"/>
    <property type="evidence" value="ECO:0007669"/>
    <property type="project" value="UniProtKB-KW"/>
</dbReference>
<accession>A0A5J4YSE2</accession>
<dbReference type="InterPro" id="IPR005839">
    <property type="entry name" value="Methylthiotransferase"/>
</dbReference>
<dbReference type="GO" id="GO:0035597">
    <property type="term" value="F:tRNA-2-methylthio-N(6)-dimethylallyladenosine(37) synthase activity"/>
    <property type="evidence" value="ECO:0007669"/>
    <property type="project" value="TreeGrafter"/>
</dbReference>
<dbReference type="InterPro" id="IPR038135">
    <property type="entry name" value="Methylthiotransferase_N_sf"/>
</dbReference>
<evidence type="ECO:0000259" key="8">
    <source>
        <dbReference type="PROSITE" id="PS50926"/>
    </source>
</evidence>
<evidence type="ECO:0000256" key="4">
    <source>
        <dbReference type="ARBA" id="ARBA00022691"/>
    </source>
</evidence>
<dbReference type="InterPro" id="IPR023404">
    <property type="entry name" value="rSAM_horseshoe"/>
</dbReference>
<dbReference type="SFLD" id="SFLDG01082">
    <property type="entry name" value="B12-binding_domain_containing"/>
    <property type="match status" value="1"/>
</dbReference>
<dbReference type="GO" id="GO:0005829">
    <property type="term" value="C:cytosol"/>
    <property type="evidence" value="ECO:0007669"/>
    <property type="project" value="TreeGrafter"/>
</dbReference>
<dbReference type="SFLD" id="SFLDF00273">
    <property type="entry name" value="(dimethylallyl)adenosine_tRNA"/>
    <property type="match status" value="1"/>
</dbReference>
<dbReference type="FunFam" id="3.80.30.20:FF:000001">
    <property type="entry name" value="tRNA-2-methylthio-N(6)-dimethylallyladenosine synthase 2"/>
    <property type="match status" value="1"/>
</dbReference>
<dbReference type="FunFam" id="3.40.50.12160:FF:000003">
    <property type="entry name" value="CDK5 regulatory subunit-associated protein 1"/>
    <property type="match status" value="1"/>
</dbReference>
<dbReference type="OMA" id="CEHFHIP"/>
<dbReference type="PANTHER" id="PTHR43020">
    <property type="entry name" value="CDK5 REGULATORY SUBUNIT-ASSOCIATED PROTEIN 1"/>
    <property type="match status" value="1"/>
</dbReference>
<dbReference type="InterPro" id="IPR013848">
    <property type="entry name" value="Methylthiotransferase_N"/>
</dbReference>
<evidence type="ECO:0000256" key="7">
    <source>
        <dbReference type="ARBA" id="ARBA00023014"/>
    </source>
</evidence>
<dbReference type="Pfam" id="PF04055">
    <property type="entry name" value="Radical_SAM"/>
    <property type="match status" value="1"/>
</dbReference>
<keyword evidence="6" id="KW-0408">Iron</keyword>
<dbReference type="PROSITE" id="PS50926">
    <property type="entry name" value="TRAM"/>
    <property type="match status" value="1"/>
</dbReference>
<dbReference type="InterPro" id="IPR006638">
    <property type="entry name" value="Elp3/MiaA/NifB-like_rSAM"/>
</dbReference>